<evidence type="ECO:0000256" key="7">
    <source>
        <dbReference type="ARBA" id="ARBA00023157"/>
    </source>
</evidence>
<dbReference type="FunFam" id="2.60.120.10:FF:000025">
    <property type="entry name" value="germin-like protein subfamily 2 member 1"/>
    <property type="match status" value="1"/>
</dbReference>
<dbReference type="PRINTS" id="PR00325">
    <property type="entry name" value="GERMIN"/>
</dbReference>
<evidence type="ECO:0000256" key="12">
    <source>
        <dbReference type="SAM" id="MobiDB-lite"/>
    </source>
</evidence>
<dbReference type="SUPFAM" id="SSF51182">
    <property type="entry name" value="RmlC-like cupins"/>
    <property type="match status" value="1"/>
</dbReference>
<accession>A0A803LVD3</accession>
<reference evidence="14" key="2">
    <citation type="submission" date="2021-03" db="UniProtKB">
        <authorList>
            <consortium name="EnsemblPlants"/>
        </authorList>
    </citation>
    <scope>IDENTIFICATION</scope>
</reference>
<evidence type="ECO:0000313" key="14">
    <source>
        <dbReference type="EnsemblPlants" id="AUR62019434-RA:cds"/>
    </source>
</evidence>
<keyword evidence="4" id="KW-0964">Secreted</keyword>
<reference evidence="14" key="1">
    <citation type="journal article" date="2017" name="Nature">
        <title>The genome of Chenopodium quinoa.</title>
        <authorList>
            <person name="Jarvis D.E."/>
            <person name="Ho Y.S."/>
            <person name="Lightfoot D.J."/>
            <person name="Schmoeckel S.M."/>
            <person name="Li B."/>
            <person name="Borm T.J.A."/>
            <person name="Ohyanagi H."/>
            <person name="Mineta K."/>
            <person name="Michell C.T."/>
            <person name="Saber N."/>
            <person name="Kharbatia N.M."/>
            <person name="Rupper R.R."/>
            <person name="Sharp A.R."/>
            <person name="Dally N."/>
            <person name="Boughton B.A."/>
            <person name="Woo Y.H."/>
            <person name="Gao G."/>
            <person name="Schijlen E.G.W.M."/>
            <person name="Guo X."/>
            <person name="Momin A.A."/>
            <person name="Negrao S."/>
            <person name="Al-Babili S."/>
            <person name="Gehring C."/>
            <person name="Roessner U."/>
            <person name="Jung C."/>
            <person name="Murphy K."/>
            <person name="Arold S.T."/>
            <person name="Gojobori T."/>
            <person name="van der Linden C.G."/>
            <person name="van Loo E.N."/>
            <person name="Jellen E.N."/>
            <person name="Maughan P.J."/>
            <person name="Tester M."/>
        </authorList>
    </citation>
    <scope>NUCLEOTIDE SEQUENCE [LARGE SCALE GENOMIC DNA]</scope>
    <source>
        <strain evidence="14">cv. PI 614886</strain>
    </source>
</reference>
<keyword evidence="5 9" id="KW-0479">Metal-binding</keyword>
<dbReference type="Pfam" id="PF00190">
    <property type="entry name" value="Cupin_1"/>
    <property type="match status" value="1"/>
</dbReference>
<dbReference type="InterPro" id="IPR006045">
    <property type="entry name" value="Cupin_1"/>
</dbReference>
<dbReference type="GO" id="GO:0048046">
    <property type="term" value="C:apoplast"/>
    <property type="evidence" value="ECO:0007669"/>
    <property type="project" value="UniProtKB-SubCell"/>
</dbReference>
<dbReference type="PANTHER" id="PTHR31238">
    <property type="entry name" value="GERMIN-LIKE PROTEIN SUBFAMILY 3 MEMBER 3"/>
    <property type="match status" value="1"/>
</dbReference>
<dbReference type="Gene3D" id="2.60.120.10">
    <property type="entry name" value="Jelly Rolls"/>
    <property type="match status" value="1"/>
</dbReference>
<evidence type="ECO:0000256" key="6">
    <source>
        <dbReference type="ARBA" id="ARBA00022729"/>
    </source>
</evidence>
<feature type="binding site" evidence="10">
    <location>
        <position position="385"/>
    </location>
    <ligand>
        <name>Mn(2+)</name>
        <dbReference type="ChEBI" id="CHEBI:29035"/>
    </ligand>
</feature>
<protein>
    <recommendedName>
        <fullName evidence="13">Cupin type-1 domain-containing protein</fullName>
    </recommendedName>
</protein>
<dbReference type="AlphaFoldDB" id="A0A803LVD3"/>
<keyword evidence="8 9" id="KW-0464">Manganese</keyword>
<dbReference type="InterPro" id="IPR014710">
    <property type="entry name" value="RmlC-like_jellyroll"/>
</dbReference>
<evidence type="ECO:0000256" key="1">
    <source>
        <dbReference type="ARBA" id="ARBA00004271"/>
    </source>
</evidence>
<dbReference type="GO" id="GO:0030145">
    <property type="term" value="F:manganese ion binding"/>
    <property type="evidence" value="ECO:0007669"/>
    <property type="project" value="InterPro"/>
</dbReference>
<dbReference type="GO" id="GO:0009506">
    <property type="term" value="C:plasmodesma"/>
    <property type="evidence" value="ECO:0007669"/>
    <property type="project" value="UniProtKB-ARBA"/>
</dbReference>
<proteinExistence type="inferred from homology"/>
<feature type="compositionally biased region" description="Low complexity" evidence="12">
    <location>
        <begin position="139"/>
        <end position="150"/>
    </location>
</feature>
<keyword evidence="6" id="KW-0732">Signal</keyword>
<feature type="region of interest" description="Disordered" evidence="12">
    <location>
        <begin position="138"/>
        <end position="157"/>
    </location>
</feature>
<name>A0A803LVD3_CHEQI</name>
<dbReference type="Gramene" id="AUR62019434-RA">
    <property type="protein sequence ID" value="AUR62019434-RA:cds"/>
    <property type="gene ID" value="AUR62019434"/>
</dbReference>
<feature type="binding site" evidence="9">
    <location>
        <position position="380"/>
    </location>
    <ligand>
        <name>oxalate</name>
        <dbReference type="ChEBI" id="CHEBI:30623"/>
    </ligand>
</feature>
<comment type="subcellular location">
    <subcellularLocation>
        <location evidence="1">Secreted</location>
        <location evidence="1">Extracellular space</location>
        <location evidence="1">Apoplast</location>
    </subcellularLocation>
</comment>
<evidence type="ECO:0000256" key="10">
    <source>
        <dbReference type="PIRSR" id="PIRSR601929-2"/>
    </source>
</evidence>
<evidence type="ECO:0000256" key="9">
    <source>
        <dbReference type="PIRSR" id="PIRSR601929-1"/>
    </source>
</evidence>
<organism evidence="14 15">
    <name type="scientific">Chenopodium quinoa</name>
    <name type="common">Quinoa</name>
    <dbReference type="NCBI Taxonomy" id="63459"/>
    <lineage>
        <taxon>Eukaryota</taxon>
        <taxon>Viridiplantae</taxon>
        <taxon>Streptophyta</taxon>
        <taxon>Embryophyta</taxon>
        <taxon>Tracheophyta</taxon>
        <taxon>Spermatophyta</taxon>
        <taxon>Magnoliopsida</taxon>
        <taxon>eudicotyledons</taxon>
        <taxon>Gunneridae</taxon>
        <taxon>Pentapetalae</taxon>
        <taxon>Caryophyllales</taxon>
        <taxon>Chenopodiaceae</taxon>
        <taxon>Chenopodioideae</taxon>
        <taxon>Atripliceae</taxon>
        <taxon>Chenopodium</taxon>
    </lineage>
</organism>
<dbReference type="Proteomes" id="UP000596660">
    <property type="component" value="Unplaced"/>
</dbReference>
<evidence type="ECO:0000256" key="4">
    <source>
        <dbReference type="ARBA" id="ARBA00022525"/>
    </source>
</evidence>
<evidence type="ECO:0000259" key="13">
    <source>
        <dbReference type="SMART" id="SM00835"/>
    </source>
</evidence>
<feature type="binding site" evidence="9">
    <location>
        <position position="385"/>
    </location>
    <ligand>
        <name>oxalate</name>
        <dbReference type="ChEBI" id="CHEBI:30623"/>
    </ligand>
</feature>
<comment type="similarity">
    <text evidence="2">Belongs to the germin family.</text>
</comment>
<feature type="binding site" evidence="9">
    <location>
        <position position="390"/>
    </location>
    <ligand>
        <name>oxalate</name>
        <dbReference type="ChEBI" id="CHEBI:30623"/>
    </ligand>
</feature>
<evidence type="ECO:0000256" key="11">
    <source>
        <dbReference type="PIRSR" id="PIRSR601929-3"/>
    </source>
</evidence>
<dbReference type="SMART" id="SM00835">
    <property type="entry name" value="Cupin_1"/>
    <property type="match status" value="1"/>
</dbReference>
<evidence type="ECO:0000256" key="2">
    <source>
        <dbReference type="ARBA" id="ARBA00007456"/>
    </source>
</evidence>
<dbReference type="InterPro" id="IPR011051">
    <property type="entry name" value="RmlC_Cupin_sf"/>
</dbReference>
<dbReference type="InterPro" id="IPR019780">
    <property type="entry name" value="Germin_Mn-BS"/>
</dbReference>
<dbReference type="PROSITE" id="PS00725">
    <property type="entry name" value="GERMIN"/>
    <property type="match status" value="1"/>
</dbReference>
<feature type="domain" description="Cupin type-1" evidence="13">
    <location>
        <begin position="334"/>
        <end position="483"/>
    </location>
</feature>
<feature type="disulfide bond" evidence="11">
    <location>
        <begin position="305"/>
        <end position="320"/>
    </location>
</feature>
<evidence type="ECO:0000256" key="3">
    <source>
        <dbReference type="ARBA" id="ARBA00022523"/>
    </source>
</evidence>
<dbReference type="GO" id="GO:0010497">
    <property type="term" value="P:plasmodesmata-mediated intercellular transport"/>
    <property type="evidence" value="ECO:0007669"/>
    <property type="project" value="UniProtKB-ARBA"/>
</dbReference>
<dbReference type="InterPro" id="IPR001929">
    <property type="entry name" value="Germin"/>
</dbReference>
<keyword evidence="15" id="KW-1185">Reference proteome</keyword>
<dbReference type="EnsemblPlants" id="AUR62019434-RA">
    <property type="protein sequence ID" value="AUR62019434-RA:cds"/>
    <property type="gene ID" value="AUR62019434"/>
</dbReference>
<feature type="binding site" evidence="10">
    <location>
        <position position="429"/>
    </location>
    <ligand>
        <name>Mn(2+)</name>
        <dbReference type="ChEBI" id="CHEBI:29035"/>
    </ligand>
</feature>
<feature type="binding site" evidence="10">
    <location>
        <position position="383"/>
    </location>
    <ligand>
        <name>Mn(2+)</name>
        <dbReference type="ChEBI" id="CHEBI:29035"/>
    </ligand>
</feature>
<sequence length="493" mass="53859">MRDRGKREVEAYNNNGGDYNFVGDNYFPEFPCKKHPNSASSSGGICAYCLTDRLAQLVCPQCGEQRLSSYCSCTFNTNNKFYSSYDTSSSSNTTAADVGRISFLLENDKNGDEISSSRSETGKFWKIGRLFRKKRDKNSQIISNNNQNSHNNEENYECNGVSRSRSLCSFRGFYDTDQENGGFAVSSSAARASSVSTGNFVLDSAKRSCFSESEARISNFDYCDASNFVGTNKSNIFSLKESEFVNSEDHAFIDLKLHDMSSESSKMPPDLAALRRRATAVLLVLLAAIATGAFANDPDMLQDVCVADHTPGILVNGFACKNISTISPLDFFFKGISQPGQITNTILGSKVTSANVQDIPGLNTLGISMARADFAPYGLNPPHIHPRATEMLFVLEGELYVGFITTSNKLISKVVKAGEVFVFPRGLAHFQKNMSKHPAAVLAAFNSQLPGTQQFAAALFTSDPPVPNDVLAKAFNIDQHNVEKIRAGLTPKM</sequence>
<feature type="binding site" evidence="10">
    <location>
        <position position="390"/>
    </location>
    <ligand>
        <name>Mn(2+)</name>
        <dbReference type="ChEBI" id="CHEBI:29035"/>
    </ligand>
</feature>
<dbReference type="GO" id="GO:2000280">
    <property type="term" value="P:regulation of root development"/>
    <property type="evidence" value="ECO:0007669"/>
    <property type="project" value="UniProtKB-ARBA"/>
</dbReference>
<keyword evidence="3" id="KW-0052">Apoplast</keyword>
<evidence type="ECO:0000256" key="5">
    <source>
        <dbReference type="ARBA" id="ARBA00022723"/>
    </source>
</evidence>
<evidence type="ECO:0000313" key="15">
    <source>
        <dbReference type="Proteomes" id="UP000596660"/>
    </source>
</evidence>
<dbReference type="CDD" id="cd02241">
    <property type="entry name" value="cupin_OxOx"/>
    <property type="match status" value="1"/>
</dbReference>
<evidence type="ECO:0000256" key="8">
    <source>
        <dbReference type="ARBA" id="ARBA00023211"/>
    </source>
</evidence>
<keyword evidence="7 11" id="KW-1015">Disulfide bond</keyword>